<evidence type="ECO:0000313" key="3">
    <source>
        <dbReference type="Proteomes" id="UP001378592"/>
    </source>
</evidence>
<dbReference type="AlphaFoldDB" id="A0AAN9VT46"/>
<organism evidence="2 3">
    <name type="scientific">Gryllus longicercus</name>
    <dbReference type="NCBI Taxonomy" id="2509291"/>
    <lineage>
        <taxon>Eukaryota</taxon>
        <taxon>Metazoa</taxon>
        <taxon>Ecdysozoa</taxon>
        <taxon>Arthropoda</taxon>
        <taxon>Hexapoda</taxon>
        <taxon>Insecta</taxon>
        <taxon>Pterygota</taxon>
        <taxon>Neoptera</taxon>
        <taxon>Polyneoptera</taxon>
        <taxon>Orthoptera</taxon>
        <taxon>Ensifera</taxon>
        <taxon>Gryllidea</taxon>
        <taxon>Grylloidea</taxon>
        <taxon>Gryllidae</taxon>
        <taxon>Gryllinae</taxon>
        <taxon>Gryllus</taxon>
    </lineage>
</organism>
<accession>A0AAN9VT46</accession>
<reference evidence="2 3" key="1">
    <citation type="submission" date="2024-03" db="EMBL/GenBank/DDBJ databases">
        <title>The genome assembly and annotation of the cricket Gryllus longicercus Weissman &amp; Gray.</title>
        <authorList>
            <person name="Szrajer S."/>
            <person name="Gray D."/>
            <person name="Ylla G."/>
        </authorList>
    </citation>
    <scope>NUCLEOTIDE SEQUENCE [LARGE SCALE GENOMIC DNA]</scope>
    <source>
        <strain evidence="2">DAG 2021-001</strain>
        <tissue evidence="2">Whole body minus gut</tissue>
    </source>
</reference>
<sequence>MSVRVNNQELLNNLREKHGSEFVSMSDLQHPTSEFMMRYFATVIAQLGIDIKGMSHHELIDSDYKDISAYIQVYKAVKKVCPVPKYFANFTVESLMEPKPEDIVYVAAMDNFYDFYFQHVTDHLYPREQEVESLQEMLQEQINQRSELQHQLNDRAAARSKRDMELVQAEREIEELNAELKDLQLQEQQRKEATAEQQKALIELRLEVGNNLKQQEQLEELKETQVELKALREETEQLRHKQAVQDEKLAEKHSALQEKASRERFLEECIMLETQATESAAELIELAVQVEKQHSRLLESNTQTEPVLRKFEAVMKKESQLESRKAALEEDIVVQQKILADSVKERKEFERNIQDIQGEEFEHLQNILSLEKKFEEVTGKIQETKEEISLMSEDFEQERNKLYKKAAGVKAELKAAMYCDQDQI</sequence>
<dbReference type="EMBL" id="JAZDUA010000049">
    <property type="protein sequence ID" value="KAK7870910.1"/>
    <property type="molecule type" value="Genomic_DNA"/>
</dbReference>
<protein>
    <submittedName>
        <fullName evidence="2">Uncharacterized protein</fullName>
    </submittedName>
</protein>
<gene>
    <name evidence="2" type="ORF">R5R35_005498</name>
</gene>
<evidence type="ECO:0000313" key="2">
    <source>
        <dbReference type="EMBL" id="KAK7870910.1"/>
    </source>
</evidence>
<proteinExistence type="predicted"/>
<feature type="coiled-coil region" evidence="1">
    <location>
        <begin position="311"/>
        <end position="401"/>
    </location>
</feature>
<evidence type="ECO:0000256" key="1">
    <source>
        <dbReference type="SAM" id="Coils"/>
    </source>
</evidence>
<name>A0AAN9VT46_9ORTH</name>
<dbReference type="Proteomes" id="UP001378592">
    <property type="component" value="Unassembled WGS sequence"/>
</dbReference>
<feature type="coiled-coil region" evidence="1">
    <location>
        <begin position="131"/>
        <end position="241"/>
    </location>
</feature>
<keyword evidence="3" id="KW-1185">Reference proteome</keyword>
<keyword evidence="1" id="KW-0175">Coiled coil</keyword>
<comment type="caution">
    <text evidence="2">The sequence shown here is derived from an EMBL/GenBank/DDBJ whole genome shotgun (WGS) entry which is preliminary data.</text>
</comment>